<comment type="caution">
    <text evidence="1">The sequence shown here is derived from an EMBL/GenBank/DDBJ whole genome shotgun (WGS) entry which is preliminary data.</text>
</comment>
<dbReference type="EMBL" id="CM046388">
    <property type="protein sequence ID" value="KAI8574103.1"/>
    <property type="molecule type" value="Genomic_DNA"/>
</dbReference>
<reference evidence="1" key="1">
    <citation type="submission" date="2022-02" db="EMBL/GenBank/DDBJ databases">
        <title>Plant Genome Project.</title>
        <authorList>
            <person name="Zhang R.-G."/>
        </authorList>
    </citation>
    <scope>NUCLEOTIDE SEQUENCE</scope>
    <source>
        <strain evidence="1">AT1</strain>
    </source>
</reference>
<name>A0ACC0QBJ6_RHOML</name>
<keyword evidence="2" id="KW-1185">Reference proteome</keyword>
<proteinExistence type="predicted"/>
<organism evidence="1 2">
    <name type="scientific">Rhododendron molle</name>
    <name type="common">Chinese azalea</name>
    <name type="synonym">Azalea mollis</name>
    <dbReference type="NCBI Taxonomy" id="49168"/>
    <lineage>
        <taxon>Eukaryota</taxon>
        <taxon>Viridiplantae</taxon>
        <taxon>Streptophyta</taxon>
        <taxon>Embryophyta</taxon>
        <taxon>Tracheophyta</taxon>
        <taxon>Spermatophyta</taxon>
        <taxon>Magnoliopsida</taxon>
        <taxon>eudicotyledons</taxon>
        <taxon>Gunneridae</taxon>
        <taxon>Pentapetalae</taxon>
        <taxon>asterids</taxon>
        <taxon>Ericales</taxon>
        <taxon>Ericaceae</taxon>
        <taxon>Ericoideae</taxon>
        <taxon>Rhodoreae</taxon>
        <taxon>Rhododendron</taxon>
    </lineage>
</organism>
<evidence type="ECO:0000313" key="2">
    <source>
        <dbReference type="Proteomes" id="UP001062846"/>
    </source>
</evidence>
<gene>
    <name evidence="1" type="ORF">RHMOL_Rhmol01G0328600</name>
</gene>
<accession>A0ACC0QBJ6</accession>
<sequence>MNYIGCSSRSVVALRVKSYKLVLKAFCEEKKMDLAMELVNKMENEGGVMEGDFDSALEMCKEIIKRGWFPPFEATEVLVNGLVKMSRADEAKEVVEKMKERLGRGTSEPMDEESHWVKGLQRHVGEAIQHPR</sequence>
<dbReference type="Proteomes" id="UP001062846">
    <property type="component" value="Chromosome 1"/>
</dbReference>
<evidence type="ECO:0000313" key="1">
    <source>
        <dbReference type="EMBL" id="KAI8574103.1"/>
    </source>
</evidence>
<protein>
    <submittedName>
        <fullName evidence="1">Uncharacterized protein</fullName>
    </submittedName>
</protein>